<name>A0A7W4VYI3_9ACTN</name>
<accession>A0A7W4VYI3</accession>
<comment type="caution">
    <text evidence="1">The sequence shown here is derived from an EMBL/GenBank/DDBJ whole genome shotgun (WGS) entry which is preliminary data.</text>
</comment>
<sequence length="662" mass="74307">MTDGTDVDEVSMRLRFYGAGDYATYWQIQEAADIIHRFNPSAPPEDVNGILELHNARLFVEAGFTPKDLPEAEQATLTGAVGPIRRVVAQWFHALEDEDLDDMLSDVDWQYHEHLLELLAGLGVFGRCSATPMLAALDRARIHPGDLLTSKRLVENYDTQVRDLVLADPDRAELVIRHHLEDQVRKETFLPASLTPADQRALIQTYIDSDNPNGNYLRLVANAPIDAKTGVDKRLIVNAKRRYDAQVKEFFATNTGIRTGCSVSVSDTQIEPMTVSLDDTVIEYTFSEAWLEDTLDNASVLNNFQFLFEFAPEDGLLTMPAVDSERRGLESVFGLDGTHDYLTGHVFTAKDLATLSQTVMYQRFLEARDIDLEEVLRWYFEEHLPSELGITGFAFTPSSSTANYLERCRNLFAEMESIATQYNLFIEDGEIDHDVATAGADLVRYRAIPSALEGKYAYATDHPEIQSILHILFSDQSHLTYVDENLSGDNAVDLLVRNEVPYEALHAFQQPMIDKLIEIGLAENTGQRIVLTNFPLFSVLRSLSHHEAVAYHHLDQAARAHVDTMIDAGWLVRRSSLLTEAEAAYFNYNLNSVDFSNGPKLRNKYQHGVQPKGEGEAQHQDTYYRALRLMIALTIKINDELVLASAGNGIPTADETSVDRDS</sequence>
<reference evidence="1 2" key="1">
    <citation type="submission" date="2020-08" db="EMBL/GenBank/DDBJ databases">
        <title>Sequencing the genomes of 1000 actinobacteria strains.</title>
        <authorList>
            <person name="Klenk H.-P."/>
        </authorList>
    </citation>
    <scope>NUCLEOTIDE SEQUENCE [LARGE SCALE GENOMIC DNA]</scope>
    <source>
        <strain evidence="1 2">DSM 105498</strain>
    </source>
</reference>
<dbReference type="RefSeq" id="WP_183593491.1">
    <property type="nucleotide sequence ID" value="NZ_JACHWR010000002.1"/>
</dbReference>
<dbReference type="EMBL" id="JACHWR010000002">
    <property type="protein sequence ID" value="MBB3043709.1"/>
    <property type="molecule type" value="Genomic_DNA"/>
</dbReference>
<gene>
    <name evidence="1" type="ORF">FHU40_003527</name>
</gene>
<proteinExistence type="predicted"/>
<evidence type="ECO:0000313" key="2">
    <source>
        <dbReference type="Proteomes" id="UP000589626"/>
    </source>
</evidence>
<keyword evidence="2" id="KW-1185">Reference proteome</keyword>
<organism evidence="1 2">
    <name type="scientific">Nocardioides soli</name>
    <dbReference type="NCBI Taxonomy" id="1036020"/>
    <lineage>
        <taxon>Bacteria</taxon>
        <taxon>Bacillati</taxon>
        <taxon>Actinomycetota</taxon>
        <taxon>Actinomycetes</taxon>
        <taxon>Propionibacteriales</taxon>
        <taxon>Nocardioidaceae</taxon>
        <taxon>Nocardioides</taxon>
    </lineage>
</organism>
<dbReference type="AlphaFoldDB" id="A0A7W4VYI3"/>
<protein>
    <submittedName>
        <fullName evidence="1">Uncharacterized protein</fullName>
    </submittedName>
</protein>
<dbReference type="Proteomes" id="UP000589626">
    <property type="component" value="Unassembled WGS sequence"/>
</dbReference>
<evidence type="ECO:0000313" key="1">
    <source>
        <dbReference type="EMBL" id="MBB3043709.1"/>
    </source>
</evidence>